<keyword evidence="2" id="KW-0812">Transmembrane</keyword>
<keyword evidence="2" id="KW-1133">Transmembrane helix</keyword>
<feature type="region of interest" description="Disordered" evidence="1">
    <location>
        <begin position="1"/>
        <end position="64"/>
    </location>
</feature>
<reference evidence="3 4" key="1">
    <citation type="submission" date="2019-03" db="EMBL/GenBank/DDBJ databases">
        <title>First draft genome of Liparis tanakae, snailfish: a comprehensive survey of snailfish specific genes.</title>
        <authorList>
            <person name="Kim W."/>
            <person name="Song I."/>
            <person name="Jeong J.-H."/>
            <person name="Kim D."/>
            <person name="Kim S."/>
            <person name="Ryu S."/>
            <person name="Song J.Y."/>
            <person name="Lee S.K."/>
        </authorList>
    </citation>
    <scope>NUCLEOTIDE SEQUENCE [LARGE SCALE GENOMIC DNA]</scope>
    <source>
        <tissue evidence="3">Muscle</tissue>
    </source>
</reference>
<proteinExistence type="predicted"/>
<evidence type="ECO:0000313" key="4">
    <source>
        <dbReference type="Proteomes" id="UP000314294"/>
    </source>
</evidence>
<evidence type="ECO:0000256" key="2">
    <source>
        <dbReference type="SAM" id="Phobius"/>
    </source>
</evidence>
<evidence type="ECO:0000313" key="3">
    <source>
        <dbReference type="EMBL" id="TNN45490.1"/>
    </source>
</evidence>
<accession>A0A4Z2FX40</accession>
<feature type="transmembrane region" description="Helical" evidence="2">
    <location>
        <begin position="109"/>
        <end position="128"/>
    </location>
</feature>
<name>A0A4Z2FX40_9TELE</name>
<protein>
    <submittedName>
        <fullName evidence="3">Uncharacterized protein</fullName>
    </submittedName>
</protein>
<organism evidence="3 4">
    <name type="scientific">Liparis tanakae</name>
    <name type="common">Tanaka's snailfish</name>
    <dbReference type="NCBI Taxonomy" id="230148"/>
    <lineage>
        <taxon>Eukaryota</taxon>
        <taxon>Metazoa</taxon>
        <taxon>Chordata</taxon>
        <taxon>Craniata</taxon>
        <taxon>Vertebrata</taxon>
        <taxon>Euteleostomi</taxon>
        <taxon>Actinopterygii</taxon>
        <taxon>Neopterygii</taxon>
        <taxon>Teleostei</taxon>
        <taxon>Neoteleostei</taxon>
        <taxon>Acanthomorphata</taxon>
        <taxon>Eupercaria</taxon>
        <taxon>Perciformes</taxon>
        <taxon>Cottioidei</taxon>
        <taxon>Cottales</taxon>
        <taxon>Liparidae</taxon>
        <taxon>Liparis</taxon>
    </lineage>
</organism>
<gene>
    <name evidence="3" type="ORF">EYF80_044307</name>
</gene>
<sequence>MKKKKKNKQMEEEKKKKKRRRRRRRRGGRAGAVTQQQQQQQQPVFSLKRTAKHDDAQTDQAQGDNDGSLIWILWRSSCLLLDNDAPDDFRYGEERNKGQRVSSEYRPIGVLYCFLSAGLTATAAAALLPGESASAGPEEVLQADRRPLTCTD</sequence>
<keyword evidence="4" id="KW-1185">Reference proteome</keyword>
<dbReference type="AlphaFoldDB" id="A0A4Z2FX40"/>
<dbReference type="Proteomes" id="UP000314294">
    <property type="component" value="Unassembled WGS sequence"/>
</dbReference>
<feature type="compositionally biased region" description="Basic residues" evidence="1">
    <location>
        <begin position="15"/>
        <end position="28"/>
    </location>
</feature>
<feature type="compositionally biased region" description="Low complexity" evidence="1">
    <location>
        <begin position="31"/>
        <end position="42"/>
    </location>
</feature>
<evidence type="ECO:0000256" key="1">
    <source>
        <dbReference type="SAM" id="MobiDB-lite"/>
    </source>
</evidence>
<comment type="caution">
    <text evidence="3">The sequence shown here is derived from an EMBL/GenBank/DDBJ whole genome shotgun (WGS) entry which is preliminary data.</text>
</comment>
<keyword evidence="2" id="KW-0472">Membrane</keyword>
<feature type="compositionally biased region" description="Basic and acidic residues" evidence="1">
    <location>
        <begin position="142"/>
        <end position="152"/>
    </location>
</feature>
<dbReference type="EMBL" id="SRLO01000844">
    <property type="protein sequence ID" value="TNN45490.1"/>
    <property type="molecule type" value="Genomic_DNA"/>
</dbReference>
<feature type="region of interest" description="Disordered" evidence="1">
    <location>
        <begin position="133"/>
        <end position="152"/>
    </location>
</feature>